<proteinExistence type="predicted"/>
<dbReference type="InterPro" id="IPR029058">
    <property type="entry name" value="AB_hydrolase_fold"/>
</dbReference>
<dbReference type="Proteomes" id="UP001190466">
    <property type="component" value="Chromosome"/>
</dbReference>
<dbReference type="Gene3D" id="3.40.50.1820">
    <property type="entry name" value="alpha/beta hydrolase"/>
    <property type="match status" value="1"/>
</dbReference>
<gene>
    <name evidence="1" type="ORF">MU0050_004678</name>
</gene>
<organism evidence="1 2">
    <name type="scientific">[Mycobacterium] wendilense</name>
    <dbReference type="NCBI Taxonomy" id="3064284"/>
    <lineage>
        <taxon>Bacteria</taxon>
        <taxon>Bacillati</taxon>
        <taxon>Actinomycetota</taxon>
        <taxon>Actinomycetes</taxon>
        <taxon>Mycobacteriales</taxon>
        <taxon>Mycobacteriaceae</taxon>
        <taxon>Mycolicibacter</taxon>
    </lineage>
</organism>
<protein>
    <submittedName>
        <fullName evidence="1">Esterase</fullName>
    </submittedName>
</protein>
<dbReference type="EMBL" id="OY726395">
    <property type="protein sequence ID" value="CAJ1587216.1"/>
    <property type="molecule type" value="Genomic_DNA"/>
</dbReference>
<sequence length="225" mass="23663">METLEYAPGRSVGVFGDPAHPTVLLWHGTQTDARHTVRSLAELLAGHHLRVVVPDWNSHADDRGRADLLASVEFAQADAAGPLAVVGWSLGAVAAAGLAIRADEYNVALQHVVGLGGAFMVRDPLSGEMLGPRLSAARVRAPFTLLHGAADDVVPLQASRDFAAELEQAGWPVQVIELAADHGNIAGAQYNSAEDRYEPTDDPHTRAVVTEVAARVAAALANPPT</sequence>
<accession>A0ABM9MK38</accession>
<evidence type="ECO:0000313" key="2">
    <source>
        <dbReference type="Proteomes" id="UP001190466"/>
    </source>
</evidence>
<dbReference type="RefSeq" id="WP_316512997.1">
    <property type="nucleotide sequence ID" value="NZ_OY726395.1"/>
</dbReference>
<name>A0ABM9MK38_9MYCO</name>
<evidence type="ECO:0000313" key="1">
    <source>
        <dbReference type="EMBL" id="CAJ1587216.1"/>
    </source>
</evidence>
<dbReference type="SUPFAM" id="SSF53474">
    <property type="entry name" value="alpha/beta-Hydrolases"/>
    <property type="match status" value="1"/>
</dbReference>
<reference evidence="1 2" key="1">
    <citation type="submission" date="2023-08" db="EMBL/GenBank/DDBJ databases">
        <authorList>
            <person name="Folkvardsen B D."/>
            <person name="Norman A."/>
        </authorList>
    </citation>
    <scope>NUCLEOTIDE SEQUENCE [LARGE SCALE GENOMIC DNA]</scope>
    <source>
        <strain evidence="1 2">Mu0050</strain>
    </source>
</reference>
<keyword evidence="2" id="KW-1185">Reference proteome</keyword>